<dbReference type="PANTHER" id="PTHR38109:SF1">
    <property type="entry name" value="PROTEIN YCGL"/>
    <property type="match status" value="1"/>
</dbReference>
<evidence type="ECO:0000313" key="2">
    <source>
        <dbReference type="EMBL" id="GGF91156.1"/>
    </source>
</evidence>
<gene>
    <name evidence="2" type="ORF">GCM10011365_10440</name>
</gene>
<feature type="domain" description="YcgL" evidence="1">
    <location>
        <begin position="3"/>
        <end position="87"/>
    </location>
</feature>
<dbReference type="EMBL" id="BMEO01000003">
    <property type="protein sequence ID" value="GGF91156.1"/>
    <property type="molecule type" value="Genomic_DNA"/>
</dbReference>
<proteinExistence type="predicted"/>
<dbReference type="AlphaFoldDB" id="A0A917FMA1"/>
<reference evidence="2" key="1">
    <citation type="journal article" date="2014" name="Int. J. Syst. Evol. Microbiol.">
        <title>Complete genome sequence of Corynebacterium casei LMG S-19264T (=DSM 44701T), isolated from a smear-ripened cheese.</title>
        <authorList>
            <consortium name="US DOE Joint Genome Institute (JGI-PGF)"/>
            <person name="Walter F."/>
            <person name="Albersmeier A."/>
            <person name="Kalinowski J."/>
            <person name="Ruckert C."/>
        </authorList>
    </citation>
    <scope>NUCLEOTIDE SEQUENCE</scope>
    <source>
        <strain evidence="2">CGMCC 1.12181</strain>
    </source>
</reference>
<dbReference type="SUPFAM" id="SSF160191">
    <property type="entry name" value="YcgL-like"/>
    <property type="match status" value="1"/>
</dbReference>
<organism evidence="2 3">
    <name type="scientific">Marinicella pacifica</name>
    <dbReference type="NCBI Taxonomy" id="1171543"/>
    <lineage>
        <taxon>Bacteria</taxon>
        <taxon>Pseudomonadati</taxon>
        <taxon>Pseudomonadota</taxon>
        <taxon>Gammaproteobacteria</taxon>
        <taxon>Lysobacterales</taxon>
        <taxon>Marinicellaceae</taxon>
        <taxon>Marinicella</taxon>
    </lineage>
</organism>
<dbReference type="PANTHER" id="PTHR38109">
    <property type="entry name" value="PROTEIN YCGL"/>
    <property type="match status" value="1"/>
</dbReference>
<reference evidence="2" key="2">
    <citation type="submission" date="2020-09" db="EMBL/GenBank/DDBJ databases">
        <authorList>
            <person name="Sun Q."/>
            <person name="Zhou Y."/>
        </authorList>
    </citation>
    <scope>NUCLEOTIDE SEQUENCE</scope>
    <source>
        <strain evidence="2">CGMCC 1.12181</strain>
    </source>
</reference>
<dbReference type="Gene3D" id="3.10.510.20">
    <property type="entry name" value="YcgL domain"/>
    <property type="match status" value="1"/>
</dbReference>
<name>A0A917FMA1_9GAMM</name>
<sequence>MIMRCVVYRSNKKAGAYVYCKEGFSPSDLPDELQILLGLCEAVMTINLDEREKLAREDILKVRQNLNEHGYHLQMPPKESIGVINFG</sequence>
<dbReference type="InterPro" id="IPR027354">
    <property type="entry name" value="YcgL_dom"/>
</dbReference>
<evidence type="ECO:0000313" key="3">
    <source>
        <dbReference type="Proteomes" id="UP000605253"/>
    </source>
</evidence>
<dbReference type="Proteomes" id="UP000605253">
    <property type="component" value="Unassembled WGS sequence"/>
</dbReference>
<dbReference type="PROSITE" id="PS51648">
    <property type="entry name" value="YCGL"/>
    <property type="match status" value="1"/>
</dbReference>
<dbReference type="Pfam" id="PF05166">
    <property type="entry name" value="YcgL"/>
    <property type="match status" value="1"/>
</dbReference>
<dbReference type="InterPro" id="IPR038068">
    <property type="entry name" value="YcgL-like_sf"/>
</dbReference>
<evidence type="ECO:0000259" key="1">
    <source>
        <dbReference type="PROSITE" id="PS51648"/>
    </source>
</evidence>
<comment type="caution">
    <text evidence="2">The sequence shown here is derived from an EMBL/GenBank/DDBJ whole genome shotgun (WGS) entry which is preliminary data.</text>
</comment>
<protein>
    <recommendedName>
        <fullName evidence="1">YcgL domain-containing protein</fullName>
    </recommendedName>
</protein>
<accession>A0A917FMA1</accession>
<keyword evidence="3" id="KW-1185">Reference proteome</keyword>